<evidence type="ECO:0000256" key="6">
    <source>
        <dbReference type="ARBA" id="ARBA00023295"/>
    </source>
</evidence>
<comment type="catalytic activity">
    <reaction evidence="1">
        <text>Endohydrolysis of (1-&gt;4)-beta-D-glucosidic linkages in cellulose, lichenin and cereal beta-D-glucans.</text>
        <dbReference type="EC" id="3.2.1.4"/>
    </reaction>
</comment>
<keyword evidence="6 8" id="KW-0326">Glycosidase</keyword>
<evidence type="ECO:0000256" key="5">
    <source>
        <dbReference type="ARBA" id="ARBA00023277"/>
    </source>
</evidence>
<evidence type="ECO:0000256" key="8">
    <source>
        <dbReference type="RuleBase" id="RU361153"/>
    </source>
</evidence>
<gene>
    <name evidence="10" type="ORF">RM530_04225</name>
</gene>
<dbReference type="EC" id="3.2.1.4" evidence="2"/>
<protein>
    <recommendedName>
        <fullName evidence="2">cellulase</fullName>
        <ecNumber evidence="2">3.2.1.4</ecNumber>
    </recommendedName>
</protein>
<evidence type="ECO:0000313" key="10">
    <source>
        <dbReference type="EMBL" id="MDT0496572.1"/>
    </source>
</evidence>
<dbReference type="EMBL" id="JAVRIC010000004">
    <property type="protein sequence ID" value="MDT0496572.1"/>
    <property type="molecule type" value="Genomic_DNA"/>
</dbReference>
<keyword evidence="4" id="KW-0136">Cellulose degradation</keyword>
<evidence type="ECO:0000256" key="4">
    <source>
        <dbReference type="ARBA" id="ARBA00023001"/>
    </source>
</evidence>
<keyword evidence="11" id="KW-1185">Reference proteome</keyword>
<proteinExistence type="inferred from homology"/>
<evidence type="ECO:0000256" key="3">
    <source>
        <dbReference type="ARBA" id="ARBA00022801"/>
    </source>
</evidence>
<keyword evidence="5" id="KW-0119">Carbohydrate metabolism</keyword>
<dbReference type="RefSeq" id="WP_311363963.1">
    <property type="nucleotide sequence ID" value="NZ_JAVRIC010000004.1"/>
</dbReference>
<dbReference type="SUPFAM" id="SSF51445">
    <property type="entry name" value="(Trans)glycosidases"/>
    <property type="match status" value="1"/>
</dbReference>
<accession>A0ABU2WHL9</accession>
<dbReference type="Proteomes" id="UP001254608">
    <property type="component" value="Unassembled WGS sequence"/>
</dbReference>
<keyword evidence="3 8" id="KW-0378">Hydrolase</keyword>
<evidence type="ECO:0000256" key="1">
    <source>
        <dbReference type="ARBA" id="ARBA00000966"/>
    </source>
</evidence>
<evidence type="ECO:0000313" key="11">
    <source>
        <dbReference type="Proteomes" id="UP001254608"/>
    </source>
</evidence>
<dbReference type="InterPro" id="IPR001547">
    <property type="entry name" value="Glyco_hydro_5"/>
</dbReference>
<name>A0ABU2WHL9_9GAMM</name>
<evidence type="ECO:0000256" key="2">
    <source>
        <dbReference type="ARBA" id="ARBA00012601"/>
    </source>
</evidence>
<evidence type="ECO:0000256" key="7">
    <source>
        <dbReference type="ARBA" id="ARBA00023326"/>
    </source>
</evidence>
<feature type="domain" description="Glycoside hydrolase family 5" evidence="9">
    <location>
        <begin position="3"/>
        <end position="142"/>
    </location>
</feature>
<keyword evidence="7" id="KW-0624">Polysaccharide degradation</keyword>
<reference evidence="10 11" key="1">
    <citation type="submission" date="2023-09" db="EMBL/GenBank/DDBJ databases">
        <authorList>
            <person name="Rey-Velasco X."/>
        </authorList>
    </citation>
    <scope>NUCLEOTIDE SEQUENCE [LARGE SCALE GENOMIC DNA]</scope>
    <source>
        <strain evidence="10 11">W345</strain>
    </source>
</reference>
<organism evidence="10 11">
    <name type="scientific">Banduia mediterranea</name>
    <dbReference type="NCBI Taxonomy" id="3075609"/>
    <lineage>
        <taxon>Bacteria</taxon>
        <taxon>Pseudomonadati</taxon>
        <taxon>Pseudomonadota</taxon>
        <taxon>Gammaproteobacteria</taxon>
        <taxon>Nevskiales</taxon>
        <taxon>Algiphilaceae</taxon>
        <taxon>Banduia</taxon>
    </lineage>
</organism>
<dbReference type="PANTHER" id="PTHR35923:SF2">
    <property type="entry name" value="ENDOGLUCANASE"/>
    <property type="match status" value="1"/>
</dbReference>
<comment type="caution">
    <text evidence="10">The sequence shown here is derived from an EMBL/GenBank/DDBJ whole genome shotgun (WGS) entry which is preliminary data.</text>
</comment>
<comment type="similarity">
    <text evidence="8">Belongs to the glycosyl hydrolase 5 (cellulase A) family.</text>
</comment>
<sequence>MLDANPQLLIFVEGIQGNFDGEEDSSIPMNLWENLQPQAYRPLDIPDEKLVLSPHTYGPDALYEFPKDSFDHPDFPDSLAADWETLFGQFSEQHPVIIGEFGGFYGTGPSGDQDRQWHDALVDYLISKDMRSAFYWCYTPNSYNTGGILDDDLKVREDKLTMLHRLFGI</sequence>
<dbReference type="Gene3D" id="3.20.20.80">
    <property type="entry name" value="Glycosidases"/>
    <property type="match status" value="1"/>
</dbReference>
<dbReference type="Pfam" id="PF00150">
    <property type="entry name" value="Cellulase"/>
    <property type="match status" value="1"/>
</dbReference>
<dbReference type="PANTHER" id="PTHR35923">
    <property type="entry name" value="MAJOR EXTRACELLULAR ENDOGLUCANASE"/>
    <property type="match status" value="1"/>
</dbReference>
<dbReference type="InterPro" id="IPR017853">
    <property type="entry name" value="GH"/>
</dbReference>
<evidence type="ECO:0000259" key="9">
    <source>
        <dbReference type="Pfam" id="PF00150"/>
    </source>
</evidence>